<dbReference type="GO" id="GO:0005886">
    <property type="term" value="C:plasma membrane"/>
    <property type="evidence" value="ECO:0007669"/>
    <property type="project" value="UniProtKB-SubCell"/>
</dbReference>
<reference evidence="11 12" key="1">
    <citation type="submission" date="2017-08" db="EMBL/GenBank/DDBJ databases">
        <title>Infants hospitalized years apart are colonized by the same room-sourced microbial strains.</title>
        <authorList>
            <person name="Brooks B."/>
            <person name="Olm M.R."/>
            <person name="Firek B.A."/>
            <person name="Baker R."/>
            <person name="Thomas B.C."/>
            <person name="Morowitz M.J."/>
            <person name="Banfield J.F."/>
        </authorList>
    </citation>
    <scope>NUCLEOTIDE SEQUENCE [LARGE SCALE GENOMIC DNA]</scope>
    <source>
        <strain evidence="11">S2_003_000_R1_3</strain>
    </source>
</reference>
<comment type="function">
    <text evidence="1 10">Produces ATP from ADP in the presence of a proton gradient across the membrane. The gamma chain is believed to be important in regulating ATPase activity and the flow of protons through the CF(0) complex.</text>
</comment>
<dbReference type="PANTHER" id="PTHR11693">
    <property type="entry name" value="ATP SYNTHASE GAMMA CHAIN"/>
    <property type="match status" value="1"/>
</dbReference>
<evidence type="ECO:0000313" key="12">
    <source>
        <dbReference type="Proteomes" id="UP000249432"/>
    </source>
</evidence>
<dbReference type="RefSeq" id="WP_303735017.1">
    <property type="nucleotide sequence ID" value="NZ_CAKZHK010000009.1"/>
</dbReference>
<keyword evidence="10" id="KW-1003">Cell membrane</keyword>
<name>A0A2W5SNG8_9CORY</name>
<dbReference type="Gene3D" id="3.40.1380.10">
    <property type="match status" value="1"/>
</dbReference>
<sequence>MATLRELRDRIKSVNSTKKITKAQELIATSKITKAQARVAASQPYAEEITKVVQRLSSASSLDHPMLREREGGNRAAILVVSSDRGMCGGYNHNVFKKVVELRALLEKQGYEVALYVFGNKGLTYYRFRGEALEGAWTGYSQDPEYEGTHEMRRHLIDAFVASSSGKAEWRPGLTAPEGESVQGFDQLHVVYTKFESMLSQKAVARQMLPMEAVIDYEEVETGEDMLSDPDDSEISANYEFEPDATTLLSELLPHYVSRALYALLLESAASESAARRTAMSSATDNATELATTLSRTANQARQAQITQEITEIVGGAGALDDSGESD</sequence>
<dbReference type="NCBIfam" id="NF004145">
    <property type="entry name" value="PRK05621.1-2"/>
    <property type="match status" value="1"/>
</dbReference>
<dbReference type="CDD" id="cd12151">
    <property type="entry name" value="F1-ATPase_gamma"/>
    <property type="match status" value="1"/>
</dbReference>
<evidence type="ECO:0000256" key="9">
    <source>
        <dbReference type="ARBA" id="ARBA00023310"/>
    </source>
</evidence>
<dbReference type="EMBL" id="QFRA01000016">
    <property type="protein sequence ID" value="PZR04482.1"/>
    <property type="molecule type" value="Genomic_DNA"/>
</dbReference>
<dbReference type="GO" id="GO:0005524">
    <property type="term" value="F:ATP binding"/>
    <property type="evidence" value="ECO:0007669"/>
    <property type="project" value="UniProtKB-UniRule"/>
</dbReference>
<dbReference type="InterPro" id="IPR023632">
    <property type="entry name" value="ATP_synth_F1_gsu_CS"/>
</dbReference>
<proteinExistence type="inferred from homology"/>
<organism evidence="11 12">
    <name type="scientific">Corynebacterium kroppenstedtii</name>
    <dbReference type="NCBI Taxonomy" id="161879"/>
    <lineage>
        <taxon>Bacteria</taxon>
        <taxon>Bacillati</taxon>
        <taxon>Actinomycetota</taxon>
        <taxon>Actinomycetes</taxon>
        <taxon>Mycobacteriales</taxon>
        <taxon>Corynebacteriaceae</taxon>
        <taxon>Corynebacterium</taxon>
    </lineage>
</organism>
<dbReference type="InterPro" id="IPR000131">
    <property type="entry name" value="ATP_synth_F1_gsu"/>
</dbReference>
<keyword evidence="7 10" id="KW-0472">Membrane</keyword>
<evidence type="ECO:0000256" key="6">
    <source>
        <dbReference type="ARBA" id="ARBA00023065"/>
    </source>
</evidence>
<dbReference type="PRINTS" id="PR00126">
    <property type="entry name" value="ATPASEGAMMA"/>
</dbReference>
<dbReference type="NCBIfam" id="TIGR01146">
    <property type="entry name" value="ATPsyn_F1gamma"/>
    <property type="match status" value="1"/>
</dbReference>
<dbReference type="PANTHER" id="PTHR11693:SF22">
    <property type="entry name" value="ATP SYNTHASE SUBUNIT GAMMA, MITOCHONDRIAL"/>
    <property type="match status" value="1"/>
</dbReference>
<dbReference type="HAMAP" id="MF_00815">
    <property type="entry name" value="ATP_synth_gamma_bact"/>
    <property type="match status" value="1"/>
</dbReference>
<keyword evidence="8 10" id="KW-0139">CF(1)</keyword>
<keyword evidence="6 10" id="KW-0406">Ion transport</keyword>
<dbReference type="Gene3D" id="1.10.287.80">
    <property type="entry name" value="ATP synthase, gamma subunit, helix hairpin domain"/>
    <property type="match status" value="1"/>
</dbReference>
<dbReference type="InterPro" id="IPR035968">
    <property type="entry name" value="ATP_synth_F1_ATPase_gsu"/>
</dbReference>
<gene>
    <name evidence="10" type="primary">atpG</name>
    <name evidence="11" type="ORF">DI525_06905</name>
</gene>
<evidence type="ECO:0000256" key="5">
    <source>
        <dbReference type="ARBA" id="ARBA00022781"/>
    </source>
</evidence>
<dbReference type="Proteomes" id="UP000249432">
    <property type="component" value="Unassembled WGS sequence"/>
</dbReference>
<comment type="caution">
    <text evidence="11">The sequence shown here is derived from an EMBL/GenBank/DDBJ whole genome shotgun (WGS) entry which is preliminary data.</text>
</comment>
<evidence type="ECO:0000256" key="4">
    <source>
        <dbReference type="ARBA" id="ARBA00022448"/>
    </source>
</evidence>
<evidence type="ECO:0000256" key="7">
    <source>
        <dbReference type="ARBA" id="ARBA00023136"/>
    </source>
</evidence>
<dbReference type="PROSITE" id="PS00153">
    <property type="entry name" value="ATPASE_GAMMA"/>
    <property type="match status" value="1"/>
</dbReference>
<dbReference type="AlphaFoldDB" id="A0A2W5SNG8"/>
<keyword evidence="5 10" id="KW-0375">Hydrogen ion transport</keyword>
<dbReference type="Pfam" id="PF00231">
    <property type="entry name" value="ATP-synt"/>
    <property type="match status" value="1"/>
</dbReference>
<protein>
    <recommendedName>
        <fullName evidence="10">ATP synthase gamma chain</fullName>
    </recommendedName>
    <alternativeName>
        <fullName evidence="10">ATP synthase F1 sector gamma subunit</fullName>
    </alternativeName>
    <alternativeName>
        <fullName evidence="10">F-ATPase gamma subunit</fullName>
    </alternativeName>
</protein>
<dbReference type="GO" id="GO:0045259">
    <property type="term" value="C:proton-transporting ATP synthase complex"/>
    <property type="evidence" value="ECO:0007669"/>
    <property type="project" value="UniProtKB-KW"/>
</dbReference>
<evidence type="ECO:0000256" key="8">
    <source>
        <dbReference type="ARBA" id="ARBA00023196"/>
    </source>
</evidence>
<keyword evidence="4 10" id="KW-0813">Transport</keyword>
<evidence type="ECO:0000256" key="2">
    <source>
        <dbReference type="ARBA" id="ARBA00004170"/>
    </source>
</evidence>
<dbReference type="SUPFAM" id="SSF52943">
    <property type="entry name" value="ATP synthase (F1-ATPase), gamma subunit"/>
    <property type="match status" value="1"/>
</dbReference>
<evidence type="ECO:0000256" key="10">
    <source>
        <dbReference type="HAMAP-Rule" id="MF_00815"/>
    </source>
</evidence>
<comment type="similarity">
    <text evidence="3 10">Belongs to the ATPase gamma chain family.</text>
</comment>
<comment type="subcellular location">
    <subcellularLocation>
        <location evidence="10">Cell membrane</location>
        <topology evidence="10">Peripheral membrane protein</topology>
    </subcellularLocation>
    <subcellularLocation>
        <location evidence="2">Membrane</location>
        <topology evidence="2">Peripheral membrane protein</topology>
    </subcellularLocation>
</comment>
<evidence type="ECO:0000256" key="3">
    <source>
        <dbReference type="ARBA" id="ARBA00007681"/>
    </source>
</evidence>
<accession>A0A2W5SNG8</accession>
<evidence type="ECO:0000256" key="1">
    <source>
        <dbReference type="ARBA" id="ARBA00003456"/>
    </source>
</evidence>
<comment type="subunit">
    <text evidence="10">F-type ATPases have 2 components, CF(1) - the catalytic core - and CF(0) - the membrane proton channel. CF(1) has five subunits: alpha(3), beta(3), gamma(1), delta(1), epsilon(1). CF(0) has three main subunits: a, b and c.</text>
</comment>
<keyword evidence="9 10" id="KW-0066">ATP synthesis</keyword>
<dbReference type="GO" id="GO:0042777">
    <property type="term" value="P:proton motive force-driven plasma membrane ATP synthesis"/>
    <property type="evidence" value="ECO:0007669"/>
    <property type="project" value="UniProtKB-UniRule"/>
</dbReference>
<dbReference type="GO" id="GO:0046933">
    <property type="term" value="F:proton-transporting ATP synthase activity, rotational mechanism"/>
    <property type="evidence" value="ECO:0007669"/>
    <property type="project" value="UniProtKB-UniRule"/>
</dbReference>
<evidence type="ECO:0000313" key="11">
    <source>
        <dbReference type="EMBL" id="PZR04482.1"/>
    </source>
</evidence>